<keyword evidence="1" id="KW-1133">Transmembrane helix</keyword>
<feature type="transmembrane region" description="Helical" evidence="1">
    <location>
        <begin position="72"/>
        <end position="94"/>
    </location>
</feature>
<proteinExistence type="predicted"/>
<protein>
    <submittedName>
        <fullName evidence="2">Uncharacterized protein</fullName>
    </submittedName>
</protein>
<dbReference type="Proteomes" id="UP000011626">
    <property type="component" value="Unassembled WGS sequence"/>
</dbReference>
<name>M0CGM3_9EURY</name>
<organism evidence="2 3">
    <name type="scientific">Halosimplex carlsbadense 2-9-1</name>
    <dbReference type="NCBI Taxonomy" id="797114"/>
    <lineage>
        <taxon>Archaea</taxon>
        <taxon>Methanobacteriati</taxon>
        <taxon>Methanobacteriota</taxon>
        <taxon>Stenosarchaea group</taxon>
        <taxon>Halobacteria</taxon>
        <taxon>Halobacteriales</taxon>
        <taxon>Haloarculaceae</taxon>
        <taxon>Halosimplex</taxon>
    </lineage>
</organism>
<dbReference type="OrthoDB" id="340376at2157"/>
<dbReference type="RefSeq" id="WP_006885276.1">
    <property type="nucleotide sequence ID" value="NZ_AOIU01000036.1"/>
</dbReference>
<reference evidence="2 3" key="1">
    <citation type="journal article" date="2014" name="PLoS Genet.">
        <title>Phylogenetically driven sequencing of extremely halophilic archaea reveals strategies for static and dynamic osmo-response.</title>
        <authorList>
            <person name="Becker E.A."/>
            <person name="Seitzer P.M."/>
            <person name="Tritt A."/>
            <person name="Larsen D."/>
            <person name="Krusor M."/>
            <person name="Yao A.I."/>
            <person name="Wu D."/>
            <person name="Madern D."/>
            <person name="Eisen J.A."/>
            <person name="Darling A.E."/>
            <person name="Facciotti M.T."/>
        </authorList>
    </citation>
    <scope>NUCLEOTIDE SEQUENCE [LARGE SCALE GENOMIC DNA]</scope>
    <source>
        <strain evidence="2 3">2-9-1</strain>
    </source>
</reference>
<feature type="transmembrane region" description="Helical" evidence="1">
    <location>
        <begin position="21"/>
        <end position="38"/>
    </location>
</feature>
<feature type="transmembrane region" description="Helical" evidence="1">
    <location>
        <begin position="106"/>
        <end position="129"/>
    </location>
</feature>
<comment type="caution">
    <text evidence="2">The sequence shown here is derived from an EMBL/GenBank/DDBJ whole genome shotgun (WGS) entry which is preliminary data.</text>
</comment>
<gene>
    <name evidence="2" type="ORF">C475_18048</name>
</gene>
<evidence type="ECO:0000313" key="2">
    <source>
        <dbReference type="EMBL" id="ELZ22440.1"/>
    </source>
</evidence>
<evidence type="ECO:0000313" key="3">
    <source>
        <dbReference type="Proteomes" id="UP000011626"/>
    </source>
</evidence>
<evidence type="ECO:0000256" key="1">
    <source>
        <dbReference type="SAM" id="Phobius"/>
    </source>
</evidence>
<keyword evidence="1" id="KW-0812">Transmembrane</keyword>
<sequence>MGHERRARSWMPDRTPEWTEVLAGAVAVVLFLSNAPEVAPANRVWIVGGSLAAAALLGPVGRSSLAERASRWSLAVQGFAFYALVAACVAFVWVVRRTLGFPSGSLTAVGTGGYLAVAVFVAARVLWWAARRVGERVRQTV</sequence>
<feature type="transmembrane region" description="Helical" evidence="1">
    <location>
        <begin position="44"/>
        <end position="60"/>
    </location>
</feature>
<dbReference type="AlphaFoldDB" id="M0CGM3"/>
<keyword evidence="3" id="KW-1185">Reference proteome</keyword>
<accession>M0CGM3</accession>
<keyword evidence="1" id="KW-0472">Membrane</keyword>
<dbReference type="EMBL" id="AOIU01000036">
    <property type="protein sequence ID" value="ELZ22440.1"/>
    <property type="molecule type" value="Genomic_DNA"/>
</dbReference>